<evidence type="ECO:0000256" key="7">
    <source>
        <dbReference type="ARBA" id="ARBA00022989"/>
    </source>
</evidence>
<evidence type="ECO:0000256" key="5">
    <source>
        <dbReference type="ARBA" id="ARBA00022519"/>
    </source>
</evidence>
<keyword evidence="5" id="KW-0997">Cell inner membrane</keyword>
<dbReference type="GO" id="GO:0015627">
    <property type="term" value="C:type II protein secretion system complex"/>
    <property type="evidence" value="ECO:0007669"/>
    <property type="project" value="InterPro"/>
</dbReference>
<evidence type="ECO:0000256" key="10">
    <source>
        <dbReference type="ARBA" id="ARBA00030775"/>
    </source>
</evidence>
<accession>A0A7H0HBW2</accession>
<dbReference type="RefSeq" id="WP_187735023.1">
    <property type="nucleotide sequence ID" value="NZ_CP060790.1"/>
</dbReference>
<dbReference type="AlphaFoldDB" id="A0A7H0HBW2"/>
<sequence>MRPLHPALQRGFTLVELMVTISVLAIIMALAVPSFRQLLEAQRMRAAAFDIVADLVLARSEALKRGTTVTLAPATGGWANGWSVSVGTEEIGKKNRVGNGVAFTAAPSSVTFNGSGRVSSSTAVVRFALENSDASRQRCISLDPSGRPKSTTTACPT</sequence>
<evidence type="ECO:0000256" key="4">
    <source>
        <dbReference type="ARBA" id="ARBA00022481"/>
    </source>
</evidence>
<keyword evidence="7 11" id="KW-1133">Transmembrane helix</keyword>
<protein>
    <recommendedName>
        <fullName evidence="2">Type II secretion system protein H</fullName>
    </recommendedName>
    <alternativeName>
        <fullName evidence="10">General secretion pathway protein H</fullName>
    </alternativeName>
</protein>
<dbReference type="PROSITE" id="PS00409">
    <property type="entry name" value="PROKAR_NTER_METHYL"/>
    <property type="match status" value="1"/>
</dbReference>
<dbReference type="InterPro" id="IPR022346">
    <property type="entry name" value="T2SS_GspH"/>
</dbReference>
<dbReference type="EMBL" id="CP060790">
    <property type="protein sequence ID" value="QNP58028.1"/>
    <property type="molecule type" value="Genomic_DNA"/>
</dbReference>
<proteinExistence type="inferred from homology"/>
<keyword evidence="6 11" id="KW-0812">Transmembrane</keyword>
<evidence type="ECO:0000313" key="14">
    <source>
        <dbReference type="Proteomes" id="UP000516057"/>
    </source>
</evidence>
<dbReference type="InterPro" id="IPR012902">
    <property type="entry name" value="N_methyl_site"/>
</dbReference>
<feature type="transmembrane region" description="Helical" evidence="11">
    <location>
        <begin position="12"/>
        <end position="35"/>
    </location>
</feature>
<comment type="subcellular location">
    <subcellularLocation>
        <location evidence="1">Cell inner membrane</location>
        <topology evidence="1">Single-pass membrane protein</topology>
    </subcellularLocation>
</comment>
<keyword evidence="8 11" id="KW-0472">Membrane</keyword>
<dbReference type="Pfam" id="PF07963">
    <property type="entry name" value="N_methyl"/>
    <property type="match status" value="1"/>
</dbReference>
<dbReference type="Pfam" id="PF12019">
    <property type="entry name" value="GspH"/>
    <property type="match status" value="1"/>
</dbReference>
<dbReference type="GO" id="GO:0015628">
    <property type="term" value="P:protein secretion by the type II secretion system"/>
    <property type="evidence" value="ECO:0007669"/>
    <property type="project" value="InterPro"/>
</dbReference>
<keyword evidence="4" id="KW-0488">Methylation</keyword>
<evidence type="ECO:0000256" key="11">
    <source>
        <dbReference type="SAM" id="Phobius"/>
    </source>
</evidence>
<comment type="similarity">
    <text evidence="9">Belongs to the GSP H family.</text>
</comment>
<dbReference type="SUPFAM" id="SSF54523">
    <property type="entry name" value="Pili subunits"/>
    <property type="match status" value="1"/>
</dbReference>
<dbReference type="NCBIfam" id="TIGR02532">
    <property type="entry name" value="IV_pilin_GFxxxE"/>
    <property type="match status" value="1"/>
</dbReference>
<dbReference type="Gene3D" id="3.55.40.10">
    <property type="entry name" value="minor pseudopilin epsh domain"/>
    <property type="match status" value="1"/>
</dbReference>
<keyword evidence="3" id="KW-1003">Cell membrane</keyword>
<evidence type="ECO:0000256" key="3">
    <source>
        <dbReference type="ARBA" id="ARBA00022475"/>
    </source>
</evidence>
<evidence type="ECO:0000256" key="1">
    <source>
        <dbReference type="ARBA" id="ARBA00004377"/>
    </source>
</evidence>
<evidence type="ECO:0000256" key="9">
    <source>
        <dbReference type="ARBA" id="ARBA00025772"/>
    </source>
</evidence>
<organism evidence="13 14">
    <name type="scientific">Paenacidovorax monticola</name>
    <dbReference type="NCBI Taxonomy" id="1926868"/>
    <lineage>
        <taxon>Bacteria</taxon>
        <taxon>Pseudomonadati</taxon>
        <taxon>Pseudomonadota</taxon>
        <taxon>Betaproteobacteria</taxon>
        <taxon>Burkholderiales</taxon>
        <taxon>Comamonadaceae</taxon>
        <taxon>Paenacidovorax</taxon>
    </lineage>
</organism>
<dbReference type="InterPro" id="IPR045584">
    <property type="entry name" value="Pilin-like"/>
</dbReference>
<dbReference type="GO" id="GO:0005886">
    <property type="term" value="C:plasma membrane"/>
    <property type="evidence" value="ECO:0007669"/>
    <property type="project" value="UniProtKB-SubCell"/>
</dbReference>
<name>A0A7H0HBW2_9BURK</name>
<feature type="domain" description="General secretion pathway GspH" evidence="12">
    <location>
        <begin position="48"/>
        <end position="146"/>
    </location>
</feature>
<evidence type="ECO:0000256" key="2">
    <source>
        <dbReference type="ARBA" id="ARBA00021549"/>
    </source>
</evidence>
<evidence type="ECO:0000313" key="13">
    <source>
        <dbReference type="EMBL" id="QNP58028.1"/>
    </source>
</evidence>
<keyword evidence="14" id="KW-1185">Reference proteome</keyword>
<gene>
    <name evidence="13" type="ORF">H9L24_13010</name>
</gene>
<evidence type="ECO:0000256" key="6">
    <source>
        <dbReference type="ARBA" id="ARBA00022692"/>
    </source>
</evidence>
<evidence type="ECO:0000256" key="8">
    <source>
        <dbReference type="ARBA" id="ARBA00023136"/>
    </source>
</evidence>
<dbReference type="KEGG" id="amon:H9L24_13010"/>
<evidence type="ECO:0000259" key="12">
    <source>
        <dbReference type="Pfam" id="PF12019"/>
    </source>
</evidence>
<reference evidence="13 14" key="1">
    <citation type="submission" date="2020-08" db="EMBL/GenBank/DDBJ databases">
        <title>Genome sequence of Acidovorax monticola KACC 19171T.</title>
        <authorList>
            <person name="Hyun D.-W."/>
            <person name="Bae J.-W."/>
        </authorList>
    </citation>
    <scope>NUCLEOTIDE SEQUENCE [LARGE SCALE GENOMIC DNA]</scope>
    <source>
        <strain evidence="13 14">KACC 19171</strain>
    </source>
</reference>
<dbReference type="Proteomes" id="UP000516057">
    <property type="component" value="Chromosome"/>
</dbReference>